<sequence length="721" mass="73529">MASNILSIGQSALAAAQAGISTTGNNIANAATPGYSRQVVIQSSALEQNFGYGFLGQGTQIETIKRIYNDFQASQVRAAQSTNSSQSTYATQLQQVDNMLADPSAGLSPALQDFFKGVQDLAANPASVPSRQAALSSGQSLVSRFQSLNDQLAQMNQGVNSQITSSVGVINTYAQKIAQLNDAITLAQGANNGQPANDLLDQRDQLMADLSKEIQTTVVKQDDGKYNVFIGNGQPLVIGKQAYALSTTISPTDPSRIEVAYATNGTSVIMGENSLSGGNLGGLLAFRSQSLDPAQNALGRVAIGLASDFNAQHRLGQGLNGNLGGDFFTVASPRVSASTTNTGTGALTATISSASALTASDYRLNYDGTNYKLTRVTDGAVTTFSAFPQTIDGVSLNITGTPAAGDSFLIRPTVDGAKAINVAISDPALIAAAAPIRSSATSPPIRSSATTTNTGTGSIGTASVNPPPVDANLQQPVTITFTSPTTFSVSGTGTGNPTGVTYTPGANISYNGWTVQIAGAPASGDSFAVSPNSGSGTISAPSVNTPPPPNANLQQPVTITFTSPTTFDVSGTGTGNPTGVTYTPGANISYNGWTVQIAGAPASGDSFAVTANTGGVGDSRNALLLGALQTSNTLAGGTTTYQGAYSQLVSSVGNKTNELNVSSTASGNLLTGLVQAQQSESGVNLDEEATNLLRYQQAYQAAGKVMQIASQLFNTLLTLGN</sequence>
<dbReference type="InterPro" id="IPR053927">
    <property type="entry name" value="FlgK_helical"/>
</dbReference>
<feature type="domain" description="Flagellar hook-associated protein FlgK helical" evidence="11">
    <location>
        <begin position="93"/>
        <end position="328"/>
    </location>
</feature>
<dbReference type="EMBL" id="BGOW01000002">
    <property type="protein sequence ID" value="GBL44435.1"/>
    <property type="molecule type" value="Genomic_DNA"/>
</dbReference>
<comment type="caution">
    <text evidence="12">The sequence shown here is derived from an EMBL/GenBank/DDBJ whole genome shotgun (WGS) entry which is preliminary data.</text>
</comment>
<evidence type="ECO:0000259" key="8">
    <source>
        <dbReference type="Pfam" id="PF00460"/>
    </source>
</evidence>
<feature type="domain" description="Flagellar basal-body/hook protein C-terminal" evidence="9">
    <location>
        <begin position="679"/>
        <end position="719"/>
    </location>
</feature>
<dbReference type="Pfam" id="PF06429">
    <property type="entry name" value="Flg_bbr_C"/>
    <property type="match status" value="1"/>
</dbReference>
<feature type="domain" description="Flagellar hook-associated protein 1 D2-like" evidence="10">
    <location>
        <begin position="338"/>
        <end position="412"/>
    </location>
</feature>
<accession>A0A401J9T2</accession>
<dbReference type="InterPro" id="IPR049119">
    <property type="entry name" value="FlgK_D2-like"/>
</dbReference>
<evidence type="ECO:0000256" key="6">
    <source>
        <dbReference type="ARBA" id="ARBA00023143"/>
    </source>
</evidence>
<keyword evidence="12" id="KW-0282">Flagellum</keyword>
<dbReference type="SUPFAM" id="SSF64518">
    <property type="entry name" value="Phase 1 flagellin"/>
    <property type="match status" value="2"/>
</dbReference>
<evidence type="ECO:0000256" key="5">
    <source>
        <dbReference type="ARBA" id="ARBA00022525"/>
    </source>
</evidence>
<dbReference type="NCBIfam" id="TIGR02492">
    <property type="entry name" value="flgK_ends"/>
    <property type="match status" value="1"/>
</dbReference>
<protein>
    <recommendedName>
        <fullName evidence="4">Flagellar hook-associated protein 1</fullName>
    </recommendedName>
</protein>
<evidence type="ECO:0000256" key="2">
    <source>
        <dbReference type="ARBA" id="ARBA00004613"/>
    </source>
</evidence>
<dbReference type="GO" id="GO:0044780">
    <property type="term" value="P:bacterial-type flagellum assembly"/>
    <property type="evidence" value="ECO:0007669"/>
    <property type="project" value="InterPro"/>
</dbReference>
<keyword evidence="6" id="KW-0975">Bacterial flagellum</keyword>
<proteinExistence type="inferred from homology"/>
<dbReference type="Pfam" id="PF21158">
    <property type="entry name" value="flgK_1st_1"/>
    <property type="match status" value="1"/>
</dbReference>
<organism evidence="12 13">
    <name type="scientific">Sulfuriferula multivorans</name>
    <dbReference type="NCBI Taxonomy" id="1559896"/>
    <lineage>
        <taxon>Bacteria</taxon>
        <taxon>Pseudomonadati</taxon>
        <taxon>Pseudomonadota</taxon>
        <taxon>Betaproteobacteria</taxon>
        <taxon>Nitrosomonadales</taxon>
        <taxon>Sulfuricellaceae</taxon>
        <taxon>Sulfuriferula</taxon>
    </lineage>
</organism>
<evidence type="ECO:0000259" key="11">
    <source>
        <dbReference type="Pfam" id="PF22638"/>
    </source>
</evidence>
<dbReference type="RefSeq" id="WP_124703290.1">
    <property type="nucleotide sequence ID" value="NZ_BGOW01000002.1"/>
</dbReference>
<evidence type="ECO:0000256" key="3">
    <source>
        <dbReference type="ARBA" id="ARBA00009677"/>
    </source>
</evidence>
<dbReference type="PROSITE" id="PS00588">
    <property type="entry name" value="FLAGELLA_BB_ROD"/>
    <property type="match status" value="1"/>
</dbReference>
<evidence type="ECO:0000313" key="12">
    <source>
        <dbReference type="EMBL" id="GBL44435.1"/>
    </source>
</evidence>
<evidence type="ECO:0000256" key="1">
    <source>
        <dbReference type="ARBA" id="ARBA00004365"/>
    </source>
</evidence>
<dbReference type="GO" id="GO:0005576">
    <property type="term" value="C:extracellular region"/>
    <property type="evidence" value="ECO:0007669"/>
    <property type="project" value="UniProtKB-SubCell"/>
</dbReference>
<keyword evidence="13" id="KW-1185">Reference proteome</keyword>
<feature type="domain" description="Flagellar basal body rod protein N-terminal" evidence="8">
    <location>
        <begin position="7"/>
        <end position="35"/>
    </location>
</feature>
<evidence type="ECO:0000259" key="9">
    <source>
        <dbReference type="Pfam" id="PF06429"/>
    </source>
</evidence>
<keyword evidence="12" id="KW-0966">Cell projection</keyword>
<dbReference type="Proteomes" id="UP000286806">
    <property type="component" value="Unassembled WGS sequence"/>
</dbReference>
<dbReference type="InterPro" id="IPR019776">
    <property type="entry name" value="Flagellar_basal_body_rod_CS"/>
</dbReference>
<reference evidence="12 13" key="1">
    <citation type="journal article" date="2019" name="Front. Microbiol.">
        <title>Genomes of Neutrophilic Sulfur-Oxidizing Chemolithoautotrophs Representing 9 Proteobacterial Species From 8 Genera.</title>
        <authorList>
            <person name="Watanabe T."/>
            <person name="Kojima H."/>
            <person name="Umezawa K."/>
            <person name="Hori C."/>
            <person name="Takasuka T.E."/>
            <person name="Kato Y."/>
            <person name="Fukui M."/>
        </authorList>
    </citation>
    <scope>NUCLEOTIDE SEQUENCE [LARGE SCALE GENOMIC DNA]</scope>
    <source>
        <strain evidence="12 13">TTN</strain>
    </source>
</reference>
<dbReference type="InterPro" id="IPR001444">
    <property type="entry name" value="Flag_bb_rod_N"/>
</dbReference>
<dbReference type="GO" id="GO:0009424">
    <property type="term" value="C:bacterial-type flagellum hook"/>
    <property type="evidence" value="ECO:0007669"/>
    <property type="project" value="InterPro"/>
</dbReference>
<evidence type="ECO:0000313" key="13">
    <source>
        <dbReference type="Proteomes" id="UP000286806"/>
    </source>
</evidence>
<dbReference type="PANTHER" id="PTHR30033">
    <property type="entry name" value="FLAGELLAR HOOK-ASSOCIATED PROTEIN 1"/>
    <property type="match status" value="1"/>
</dbReference>
<dbReference type="PANTHER" id="PTHR30033:SF1">
    <property type="entry name" value="FLAGELLAR HOOK-ASSOCIATED PROTEIN 1"/>
    <property type="match status" value="1"/>
</dbReference>
<dbReference type="Gene3D" id="1.20.1330.10">
    <property type="entry name" value="f41 fragment of flagellin, N-terminal domain"/>
    <property type="match status" value="1"/>
</dbReference>
<feature type="region of interest" description="Disordered" evidence="7">
    <location>
        <begin position="439"/>
        <end position="467"/>
    </location>
</feature>
<dbReference type="AlphaFoldDB" id="A0A401J9T2"/>
<name>A0A401J9T2_9PROT</name>
<dbReference type="Pfam" id="PF00460">
    <property type="entry name" value="Flg_bb_rod"/>
    <property type="match status" value="1"/>
</dbReference>
<dbReference type="InterPro" id="IPR010930">
    <property type="entry name" value="Flg_bb/hook_C_dom"/>
</dbReference>
<dbReference type="OrthoDB" id="9802553at2"/>
<comment type="similarity">
    <text evidence="3">Belongs to the flagella basal body rod proteins family.</text>
</comment>
<gene>
    <name evidence="12" type="ORF">SFMTTN_0231</name>
</gene>
<feature type="compositionally biased region" description="Low complexity" evidence="7">
    <location>
        <begin position="439"/>
        <end position="463"/>
    </location>
</feature>
<evidence type="ECO:0000259" key="10">
    <source>
        <dbReference type="Pfam" id="PF21158"/>
    </source>
</evidence>
<comment type="subcellular location">
    <subcellularLocation>
        <location evidence="1">Bacterial flagellum</location>
    </subcellularLocation>
    <subcellularLocation>
        <location evidence="2">Secreted</location>
    </subcellularLocation>
</comment>
<keyword evidence="5" id="KW-0964">Secreted</keyword>
<dbReference type="PRINTS" id="PR01005">
    <property type="entry name" value="FLGHOOKAP1"/>
</dbReference>
<evidence type="ECO:0000256" key="4">
    <source>
        <dbReference type="ARBA" id="ARBA00016244"/>
    </source>
</evidence>
<evidence type="ECO:0000256" key="7">
    <source>
        <dbReference type="SAM" id="MobiDB-lite"/>
    </source>
</evidence>
<dbReference type="Pfam" id="PF22638">
    <property type="entry name" value="FlgK_D1"/>
    <property type="match status" value="1"/>
</dbReference>
<dbReference type="GO" id="GO:0005198">
    <property type="term" value="F:structural molecule activity"/>
    <property type="evidence" value="ECO:0007669"/>
    <property type="project" value="InterPro"/>
</dbReference>
<dbReference type="InterPro" id="IPR002371">
    <property type="entry name" value="FlgK"/>
</dbReference>
<keyword evidence="12" id="KW-0969">Cilium</keyword>